<evidence type="ECO:0000256" key="1">
    <source>
        <dbReference type="SAM" id="Phobius"/>
    </source>
</evidence>
<feature type="transmembrane region" description="Helical" evidence="1">
    <location>
        <begin position="6"/>
        <end position="25"/>
    </location>
</feature>
<keyword evidence="1" id="KW-0812">Transmembrane</keyword>
<keyword evidence="1" id="KW-0472">Membrane</keyword>
<keyword evidence="1" id="KW-1133">Transmembrane helix</keyword>
<evidence type="ECO:0000313" key="2">
    <source>
        <dbReference type="EMBL" id="MDQ0150011.1"/>
    </source>
</evidence>
<organism evidence="2 3">
    <name type="scientific">Eubacterium multiforme</name>
    <dbReference type="NCBI Taxonomy" id="83339"/>
    <lineage>
        <taxon>Bacteria</taxon>
        <taxon>Bacillati</taxon>
        <taxon>Bacillota</taxon>
        <taxon>Clostridia</taxon>
        <taxon>Eubacteriales</taxon>
        <taxon>Eubacteriaceae</taxon>
        <taxon>Eubacterium</taxon>
    </lineage>
</organism>
<comment type="caution">
    <text evidence="2">The sequence shown here is derived from an EMBL/GenBank/DDBJ whole genome shotgun (WGS) entry which is preliminary data.</text>
</comment>
<dbReference type="EMBL" id="JAUSUF010000006">
    <property type="protein sequence ID" value="MDQ0150011.1"/>
    <property type="molecule type" value="Genomic_DNA"/>
</dbReference>
<dbReference type="Proteomes" id="UP001228504">
    <property type="component" value="Unassembled WGS sequence"/>
</dbReference>
<gene>
    <name evidence="2" type="ORF">J2S18_001947</name>
</gene>
<dbReference type="RefSeq" id="WP_307486276.1">
    <property type="nucleotide sequence ID" value="NZ_JAUSUF010000006.1"/>
</dbReference>
<proteinExistence type="predicted"/>
<evidence type="ECO:0000313" key="3">
    <source>
        <dbReference type="Proteomes" id="UP001228504"/>
    </source>
</evidence>
<reference evidence="2 3" key="1">
    <citation type="submission" date="2023-07" db="EMBL/GenBank/DDBJ databases">
        <title>Genomic Encyclopedia of Type Strains, Phase IV (KMG-IV): sequencing the most valuable type-strain genomes for metagenomic binning, comparative biology and taxonomic classification.</title>
        <authorList>
            <person name="Goeker M."/>
        </authorList>
    </citation>
    <scope>NUCLEOTIDE SEQUENCE [LARGE SCALE GENOMIC DNA]</scope>
    <source>
        <strain evidence="2 3">DSM 20694</strain>
    </source>
</reference>
<protein>
    <recommendedName>
        <fullName evidence="4">BofC C-terminal domain-containing protein</fullName>
    </recommendedName>
</protein>
<sequence>MRRKKYFIFSIIAIIGLFFTSYYFVSKNIKSRNLNNSTMGKEMIHNNSGMELRDDLKVSFYTDTNRDKTVTISTLMNEYNLEKNLTEEVLSKAVSKNGYKLVNKSNDTFVYKRTKEESLKANTYYIGESDGFLAIYKTDDKGKLKTEKVYSDDITIDMLRESDINKLKNFKYFNSSNLEEAENKITELTT</sequence>
<keyword evidence="3" id="KW-1185">Reference proteome</keyword>
<evidence type="ECO:0008006" key="4">
    <source>
        <dbReference type="Google" id="ProtNLM"/>
    </source>
</evidence>
<accession>A0ABT9UUR3</accession>
<name>A0ABT9UUR3_9FIRM</name>